<comment type="function">
    <text evidence="2 7">Hydrolysis of 6-phosphogluconolactone to 6-phosphogluconate.</text>
</comment>
<dbReference type="SUPFAM" id="SSF100950">
    <property type="entry name" value="NagB/RpiA/CoA transferase-like"/>
    <property type="match status" value="1"/>
</dbReference>
<evidence type="ECO:0000256" key="1">
    <source>
        <dbReference type="ARBA" id="ARBA00000832"/>
    </source>
</evidence>
<evidence type="ECO:0000256" key="5">
    <source>
        <dbReference type="ARBA" id="ARBA00013198"/>
    </source>
</evidence>
<feature type="domain" description="Glucosamine/galactosamine-6-phosphate isomerase" evidence="8">
    <location>
        <begin position="22"/>
        <end position="233"/>
    </location>
</feature>
<dbReference type="Pfam" id="PF01182">
    <property type="entry name" value="Glucosamine_iso"/>
    <property type="match status" value="1"/>
</dbReference>
<evidence type="ECO:0000313" key="10">
    <source>
        <dbReference type="Proteomes" id="UP000016064"/>
    </source>
</evidence>
<dbReference type="InterPro" id="IPR006148">
    <property type="entry name" value="Glc/Gal-6P_isomerase"/>
</dbReference>
<sequence length="258" mass="29066">MATLINFNSSNKLLLTKSSDLFFDVAVKDWIATANKAIRDHDGFYVALSGGSTPLEIFRRIVARQDTIIDAKKIFLFWGDERSVPVTSTDSNYGLAMAILKDLQIPEENIFRMKTEIPFGATDYQDTIKNVVPDASFDMIMLGVGEDGHTLSLFPNTPALKEEISWVVMNPVLQLGVERMTLTLPIVARSKHRVVYLKGENKREIVKALFLALDKTRELYPIELLGTQASPLFWILAPDTYNSEDFDKIPSIHKLDVI</sequence>
<evidence type="ECO:0000256" key="4">
    <source>
        <dbReference type="ARBA" id="ARBA00010662"/>
    </source>
</evidence>
<dbReference type="CDD" id="cd01400">
    <property type="entry name" value="6PGL"/>
    <property type="match status" value="1"/>
</dbReference>
<comment type="pathway">
    <text evidence="3 7">Carbohydrate degradation; pentose phosphate pathway; D-ribulose 5-phosphate from D-glucose 6-phosphate (oxidative stage): step 2/3.</text>
</comment>
<dbReference type="PANTHER" id="PTHR11054">
    <property type="entry name" value="6-PHOSPHOGLUCONOLACTONASE"/>
    <property type="match status" value="1"/>
</dbReference>
<evidence type="ECO:0000313" key="9">
    <source>
        <dbReference type="EMBL" id="EQM62535.1"/>
    </source>
</evidence>
<proteinExistence type="inferred from homology"/>
<dbReference type="InterPro" id="IPR005900">
    <property type="entry name" value="6-phosphogluconolactonase_DevB"/>
</dbReference>
<comment type="caution">
    <text evidence="9">The sequence shown here is derived from an EMBL/GenBank/DDBJ whole genome shotgun (WGS) entry which is preliminary data.</text>
</comment>
<evidence type="ECO:0000259" key="8">
    <source>
        <dbReference type="Pfam" id="PF01182"/>
    </source>
</evidence>
<dbReference type="GO" id="GO:0017057">
    <property type="term" value="F:6-phosphogluconolactonase activity"/>
    <property type="evidence" value="ECO:0007669"/>
    <property type="project" value="UniProtKB-EC"/>
</dbReference>
<keyword evidence="7 9" id="KW-0378">Hydrolase</keyword>
<dbReference type="EMBL" id="APJW01000002">
    <property type="protein sequence ID" value="EQM62535.1"/>
    <property type="molecule type" value="Genomic_DNA"/>
</dbReference>
<evidence type="ECO:0000256" key="3">
    <source>
        <dbReference type="ARBA" id="ARBA00004961"/>
    </source>
</evidence>
<dbReference type="NCBIfam" id="TIGR01198">
    <property type="entry name" value="pgl"/>
    <property type="match status" value="1"/>
</dbReference>
<evidence type="ECO:0000256" key="7">
    <source>
        <dbReference type="RuleBase" id="RU365095"/>
    </source>
</evidence>
<dbReference type="InterPro" id="IPR039104">
    <property type="entry name" value="6PGL"/>
</dbReference>
<dbReference type="Proteomes" id="UP000016064">
    <property type="component" value="Unassembled WGS sequence"/>
</dbReference>
<keyword evidence="10" id="KW-1185">Reference proteome</keyword>
<dbReference type="EC" id="3.1.1.31" evidence="5 7"/>
<accession>A0ABP2XFX1</accession>
<protein>
    <recommendedName>
        <fullName evidence="6 7">6-phosphogluconolactonase</fullName>
        <shortName evidence="7">6PGL</shortName>
        <ecNumber evidence="5 7">3.1.1.31</ecNumber>
    </recommendedName>
</protein>
<dbReference type="Gene3D" id="3.40.50.1360">
    <property type="match status" value="1"/>
</dbReference>
<dbReference type="RefSeq" id="WP_020370162.1">
    <property type="nucleotide sequence ID" value="NZ_APJW01000002.1"/>
</dbReference>
<dbReference type="PANTHER" id="PTHR11054:SF0">
    <property type="entry name" value="6-PHOSPHOGLUCONOLACTONASE"/>
    <property type="match status" value="1"/>
</dbReference>
<evidence type="ECO:0000256" key="6">
    <source>
        <dbReference type="ARBA" id="ARBA00020337"/>
    </source>
</evidence>
<reference evidence="9 10" key="1">
    <citation type="submission" date="2013-07" db="EMBL/GenBank/DDBJ databases">
        <title>Isolation of a new Chlamydia species from the feral Sacred Ibis (Threskiornis aethiopicus): Chlamydia ibidis.</title>
        <authorList>
            <person name="Vorimore F."/>
            <person name="Hsia R.-C."/>
            <person name="Huot-Creasy H."/>
            <person name="Bastian S."/>
            <person name="Deruyter L."/>
            <person name="Passet A."/>
            <person name="Sachse K."/>
            <person name="Bavoil P."/>
            <person name="Myers G."/>
            <person name="Laroucau K."/>
        </authorList>
    </citation>
    <scope>NUCLEOTIDE SEQUENCE [LARGE SCALE GENOMIC DNA]</scope>
    <source>
        <strain evidence="9 10">10-1398/6</strain>
    </source>
</reference>
<dbReference type="InterPro" id="IPR037171">
    <property type="entry name" value="NagB/RpiA_transferase-like"/>
</dbReference>
<evidence type="ECO:0000256" key="2">
    <source>
        <dbReference type="ARBA" id="ARBA00002681"/>
    </source>
</evidence>
<comment type="catalytic activity">
    <reaction evidence="1 7">
        <text>6-phospho-D-glucono-1,5-lactone + H2O = 6-phospho-D-gluconate + H(+)</text>
        <dbReference type="Rhea" id="RHEA:12556"/>
        <dbReference type="ChEBI" id="CHEBI:15377"/>
        <dbReference type="ChEBI" id="CHEBI:15378"/>
        <dbReference type="ChEBI" id="CHEBI:57955"/>
        <dbReference type="ChEBI" id="CHEBI:58759"/>
        <dbReference type="EC" id="3.1.1.31"/>
    </reaction>
</comment>
<name>A0ABP2XFX1_9CHLA</name>
<organism evidence="9 10">
    <name type="scientific">Chlamydia ibidis 10-1398/6</name>
    <dbReference type="NCBI Taxonomy" id="1046581"/>
    <lineage>
        <taxon>Bacteria</taxon>
        <taxon>Pseudomonadati</taxon>
        <taxon>Chlamydiota</taxon>
        <taxon>Chlamydiia</taxon>
        <taxon>Chlamydiales</taxon>
        <taxon>Chlamydiaceae</taxon>
        <taxon>Chlamydia/Chlamydophila group</taxon>
        <taxon>Chlamydia</taxon>
    </lineage>
</organism>
<gene>
    <name evidence="7 9" type="primary">pgl</name>
    <name evidence="9" type="ORF">H359_0605</name>
</gene>
<comment type="similarity">
    <text evidence="4 7">Belongs to the glucosamine/galactosamine-6-phosphate isomerase family. 6-phosphogluconolactonase subfamily.</text>
</comment>